<protein>
    <submittedName>
        <fullName evidence="1">Uncharacterized protein</fullName>
    </submittedName>
</protein>
<evidence type="ECO:0000313" key="1">
    <source>
        <dbReference type="EMBL" id="CCQ33388.1"/>
    </source>
</evidence>
<proteinExistence type="predicted"/>
<dbReference type="Proteomes" id="UP000015381">
    <property type="component" value="Chromosome I"/>
</dbReference>
<accession>S6D0E3</accession>
<reference evidence="1 2" key="1">
    <citation type="journal article" date="2014" name="Environ. Microbiol.">
        <title>Halorhabdus tiamatea: proteogenomics and glycosidase activity measurements identify the first cultivated euryarchaeon from a deep-sea anoxic brine lake as potential polysaccharide degrader.</title>
        <authorList>
            <person name="Werner J."/>
            <person name="Ferrer M."/>
            <person name="Michel G."/>
            <person name="Mann A.J."/>
            <person name="Huang S."/>
            <person name="Juarez S."/>
            <person name="Ciordia S."/>
            <person name="Albar J.P."/>
            <person name="Alcaide M."/>
            <person name="La Cono V."/>
            <person name="Yakimov M.M."/>
            <person name="Antunes A."/>
            <person name="Taborda M."/>
            <person name="Da Costa M.S."/>
            <person name="Amann R.I."/>
            <person name="Gloeckner F.O."/>
            <person name="Golyshina O.V."/>
            <person name="Golyshin P.N."/>
            <person name="Teeling H."/>
        </authorList>
    </citation>
    <scope>NUCLEOTIDE SEQUENCE [LARGE SCALE GENOMIC DNA]</scope>
    <source>
        <strain evidence="2">SARL4B</strain>
    </source>
</reference>
<dbReference type="EMBL" id="HF571520">
    <property type="protein sequence ID" value="CCQ33388.1"/>
    <property type="molecule type" value="Genomic_DNA"/>
</dbReference>
<evidence type="ECO:0000313" key="2">
    <source>
        <dbReference type="Proteomes" id="UP000015381"/>
    </source>
</evidence>
<gene>
    <name evidence="1" type="ORF">HTIA_1254</name>
</gene>
<name>S6D0E3_9EURY</name>
<dbReference type="KEGG" id="hti:HTIA_1254"/>
<keyword evidence="2" id="KW-1185">Reference proteome</keyword>
<dbReference type="HOGENOM" id="CLU_3227737_0_0_2"/>
<sequence>MANIFTNLQPAVSALVSNARSPDRLFRAGTVVFDGVDPAETSL</sequence>
<dbReference type="AlphaFoldDB" id="S6D0E3"/>
<organism evidence="1 2">
    <name type="scientific">Halorhabdus tiamatea SARL4B</name>
    <dbReference type="NCBI Taxonomy" id="1033806"/>
    <lineage>
        <taxon>Archaea</taxon>
        <taxon>Methanobacteriati</taxon>
        <taxon>Methanobacteriota</taxon>
        <taxon>Stenosarchaea group</taxon>
        <taxon>Halobacteria</taxon>
        <taxon>Halobacteriales</taxon>
        <taxon>Haloarculaceae</taxon>
        <taxon>Halorhabdus</taxon>
    </lineage>
</organism>